<gene>
    <name evidence="17" type="ORF">HMF8227_01901</name>
</gene>
<evidence type="ECO:0000256" key="5">
    <source>
        <dbReference type="ARBA" id="ARBA00022670"/>
    </source>
</evidence>
<dbReference type="EMBL" id="CP029347">
    <property type="protein sequence ID" value="AWL12371.1"/>
    <property type="molecule type" value="Genomic_DNA"/>
</dbReference>
<name>A0A2S2E3Z4_9ALTE</name>
<dbReference type="SUPFAM" id="SSF63411">
    <property type="entry name" value="LuxS/MPP-like metallohydrolase"/>
    <property type="match status" value="4"/>
</dbReference>
<evidence type="ECO:0000259" key="14">
    <source>
        <dbReference type="Pfam" id="PF05193"/>
    </source>
</evidence>
<keyword evidence="8" id="KW-0862">Zinc</keyword>
<organism evidence="17 18">
    <name type="scientific">Saliniradius amylolyticus</name>
    <dbReference type="NCBI Taxonomy" id="2183582"/>
    <lineage>
        <taxon>Bacteria</taxon>
        <taxon>Pseudomonadati</taxon>
        <taxon>Pseudomonadota</taxon>
        <taxon>Gammaproteobacteria</taxon>
        <taxon>Alteromonadales</taxon>
        <taxon>Alteromonadaceae</taxon>
        <taxon>Saliniradius</taxon>
    </lineage>
</organism>
<evidence type="ECO:0000256" key="9">
    <source>
        <dbReference type="ARBA" id="ARBA00023049"/>
    </source>
</evidence>
<evidence type="ECO:0000259" key="15">
    <source>
        <dbReference type="Pfam" id="PF16187"/>
    </source>
</evidence>
<dbReference type="AlphaFoldDB" id="A0A2S2E3Z4"/>
<evidence type="ECO:0000259" key="16">
    <source>
        <dbReference type="Pfam" id="PF22456"/>
    </source>
</evidence>
<protein>
    <recommendedName>
        <fullName evidence="4">Protease 3</fullName>
        <ecNumber evidence="3">3.4.24.55</ecNumber>
    </recommendedName>
    <alternativeName>
        <fullName evidence="12">Pitrilysin</fullName>
    </alternativeName>
    <alternativeName>
        <fullName evidence="11">Protease III</fullName>
    </alternativeName>
    <alternativeName>
        <fullName evidence="10">Protease pi</fullName>
    </alternativeName>
</protein>
<dbReference type="PANTHER" id="PTHR43690:SF18">
    <property type="entry name" value="INSULIN-DEGRADING ENZYME-RELATED"/>
    <property type="match status" value="1"/>
</dbReference>
<dbReference type="FunFam" id="3.30.830.10:FF:000005">
    <property type="entry name" value="nardilysin isoform X1"/>
    <property type="match status" value="1"/>
</dbReference>
<dbReference type="Pfam" id="PF05193">
    <property type="entry name" value="Peptidase_M16_C"/>
    <property type="match status" value="1"/>
</dbReference>
<dbReference type="InterPro" id="IPR011249">
    <property type="entry name" value="Metalloenz_LuxS/M16"/>
</dbReference>
<dbReference type="InterPro" id="IPR054734">
    <property type="entry name" value="PqqF-like_C_4"/>
</dbReference>
<keyword evidence="5" id="KW-0645">Protease</keyword>
<evidence type="ECO:0000313" key="17">
    <source>
        <dbReference type="EMBL" id="AWL12371.1"/>
    </source>
</evidence>
<dbReference type="InterPro" id="IPR032632">
    <property type="entry name" value="Peptidase_M16_M"/>
</dbReference>
<dbReference type="RefSeq" id="WP_109339951.1">
    <property type="nucleotide sequence ID" value="NZ_CP029347.1"/>
</dbReference>
<accession>A0A2S2E3Z4</accession>
<dbReference type="InterPro" id="IPR011765">
    <property type="entry name" value="Pept_M16_N"/>
</dbReference>
<dbReference type="Gene3D" id="3.30.830.10">
    <property type="entry name" value="Metalloenzyme, LuxS/M16 peptidase-like"/>
    <property type="match status" value="4"/>
</dbReference>
<reference evidence="17 18" key="1">
    <citation type="submission" date="2018-05" db="EMBL/GenBank/DDBJ databases">
        <title>Salinimonas sp. HMF8227 Genome sequencing and assembly.</title>
        <authorList>
            <person name="Kang H."/>
            <person name="Kang J."/>
            <person name="Cha I."/>
            <person name="Kim H."/>
            <person name="Joh K."/>
        </authorList>
    </citation>
    <scope>NUCLEOTIDE SEQUENCE [LARGE SCALE GENOMIC DNA]</scope>
    <source>
        <strain evidence="17 18">HMF8227</strain>
    </source>
</reference>
<feature type="domain" description="Coenzyme PQQ synthesis protein F-like C-terminal lobe" evidence="16">
    <location>
        <begin position="746"/>
        <end position="844"/>
    </location>
</feature>
<evidence type="ECO:0000256" key="3">
    <source>
        <dbReference type="ARBA" id="ARBA00012449"/>
    </source>
</evidence>
<dbReference type="InterPro" id="IPR007863">
    <property type="entry name" value="Peptidase_M16_C"/>
</dbReference>
<keyword evidence="7 17" id="KW-0378">Hydrolase</keyword>
<keyword evidence="18" id="KW-1185">Reference proteome</keyword>
<evidence type="ECO:0000256" key="10">
    <source>
        <dbReference type="ARBA" id="ARBA00029597"/>
    </source>
</evidence>
<proteinExistence type="inferred from homology"/>
<dbReference type="OrthoDB" id="9811314at2"/>
<evidence type="ECO:0000256" key="11">
    <source>
        <dbReference type="ARBA" id="ARBA00031184"/>
    </source>
</evidence>
<evidence type="ECO:0000256" key="2">
    <source>
        <dbReference type="ARBA" id="ARBA00007261"/>
    </source>
</evidence>
<keyword evidence="9" id="KW-0482">Metalloprotease</keyword>
<dbReference type="Proteomes" id="UP000245728">
    <property type="component" value="Chromosome"/>
</dbReference>
<dbReference type="KEGG" id="salh:HMF8227_01901"/>
<dbReference type="EC" id="3.4.24.55" evidence="3"/>
<dbReference type="GO" id="GO:0046872">
    <property type="term" value="F:metal ion binding"/>
    <property type="evidence" value="ECO:0007669"/>
    <property type="project" value="UniProtKB-KW"/>
</dbReference>
<comment type="similarity">
    <text evidence="2">Belongs to the peptidase M16 family.</text>
</comment>
<evidence type="ECO:0000256" key="7">
    <source>
        <dbReference type="ARBA" id="ARBA00022801"/>
    </source>
</evidence>
<dbReference type="InterPro" id="IPR050626">
    <property type="entry name" value="Peptidase_M16"/>
</dbReference>
<evidence type="ECO:0000256" key="1">
    <source>
        <dbReference type="ARBA" id="ARBA00002184"/>
    </source>
</evidence>
<dbReference type="PANTHER" id="PTHR43690">
    <property type="entry name" value="NARDILYSIN"/>
    <property type="match status" value="1"/>
</dbReference>
<feature type="domain" description="Peptidase M16 N-terminal" evidence="13">
    <location>
        <begin position="21"/>
        <end position="143"/>
    </location>
</feature>
<dbReference type="Pfam" id="PF16187">
    <property type="entry name" value="Peptidase_M16_M"/>
    <property type="match status" value="1"/>
</dbReference>
<evidence type="ECO:0000256" key="12">
    <source>
        <dbReference type="ARBA" id="ARBA00033450"/>
    </source>
</evidence>
<keyword evidence="6" id="KW-0479">Metal-binding</keyword>
<evidence type="ECO:0000256" key="6">
    <source>
        <dbReference type="ARBA" id="ARBA00022723"/>
    </source>
</evidence>
<dbReference type="GO" id="GO:0006508">
    <property type="term" value="P:proteolysis"/>
    <property type="evidence" value="ECO:0007669"/>
    <property type="project" value="UniProtKB-KW"/>
</dbReference>
<evidence type="ECO:0000256" key="4">
    <source>
        <dbReference type="ARBA" id="ARBA00017565"/>
    </source>
</evidence>
<evidence type="ECO:0000256" key="8">
    <source>
        <dbReference type="ARBA" id="ARBA00022833"/>
    </source>
</evidence>
<feature type="domain" description="Peptidase M16 C-terminal" evidence="14">
    <location>
        <begin position="185"/>
        <end position="359"/>
    </location>
</feature>
<sequence length="921" mass="104954">MIISQYDRCQYQSAHLNNGLRVLLVRDPQARKSAVAINIGMGQFQDPENCQGLGHLLEHMIFLGSDGSPTPNHLADFVGTHGGHANAWTGTESSSFHFDVAADALDPAMAQFATMLSVPLLDKSLLEKEIQSIEAEYQLRREDDLRCLYQVHKETCNPAHPFHKFSVGNRETLTQLSLDELRQLMSEHHGRYFIPANMTLCVLCDRPFPEAAALVERHFGTMNNQSAPQSPDYPPLYLPEQLGVRLNIKPHREARRMLLTFALPNTDHWFEEKPLAIPAHLLGDEGKGSLLSYLKHQGWVTNLSAGGGIEGTNFRDFNINLQLTDQGAEHWQAVLDAIFGYLKLIKQDGITEWRFAERQQYQQMAFNFHDNPKGIDYATQLAMQMQHYPEQHWLDGDYVMNHYHSDRIHELLDRLTPENMRLKMIMPEVSTNQTTRWYNTRYQIEPLANELLDRLSQAEPNEAMALPEPNPYLQVRTHTLEPDPALSQPSLFQSQSGYRFWFGQDDQFRQPKGEMYLSFDSLATTGGIETQCYKRIWTLMLQEQLTEAFYQAQIGGCHFHAYAQQGGFSLHTSGMADRQMTLALQLLEATGHTTFDPVRFEQARQRQGRAMHNSLLNKPINRLFTRLSALLQPNAYSPMDMLEVFETANYSDFLEQRQQLLDSLHLEVLAYGDWSSDQAHIFCQQLYAQWHSHLTLNSPLSREITDLRAPHQYLMAVPCQQTDTALLHYIQAPGNHILDVALSITLEQILSVPFFNQLRTEKQLGYLVGTSYMPFNQHPGFGFYVQSPSADLVTLASEVEGFLQQAPEFIKALQDEELKGICDGICRQLRAKDASLSMRVQRYWLAIGNGDLAFNFAQRLCQAIEGLTRDALADYAASMLSDCGFGSTILYSQNPGYPEPELPGQKIDNMELFKQRTQRIP</sequence>
<dbReference type="Pfam" id="PF00675">
    <property type="entry name" value="Peptidase_M16"/>
    <property type="match status" value="1"/>
</dbReference>
<dbReference type="GO" id="GO:0004222">
    <property type="term" value="F:metalloendopeptidase activity"/>
    <property type="evidence" value="ECO:0007669"/>
    <property type="project" value="UniProtKB-EC"/>
</dbReference>
<dbReference type="Pfam" id="PF22456">
    <property type="entry name" value="PqqF-like_C_4"/>
    <property type="match status" value="1"/>
</dbReference>
<evidence type="ECO:0000259" key="13">
    <source>
        <dbReference type="Pfam" id="PF00675"/>
    </source>
</evidence>
<feature type="domain" description="Peptidase M16 middle/third" evidence="15">
    <location>
        <begin position="366"/>
        <end position="643"/>
    </location>
</feature>
<evidence type="ECO:0000313" key="18">
    <source>
        <dbReference type="Proteomes" id="UP000245728"/>
    </source>
</evidence>
<comment type="function">
    <text evidence="1">Endopeptidase that degrades small peptides of less than 7 kDa, such as glucagon and insulin.</text>
</comment>